<dbReference type="Gene3D" id="3.30.70.360">
    <property type="match status" value="1"/>
</dbReference>
<dbReference type="NCBIfam" id="TIGR01891">
    <property type="entry name" value="amidohydrolases"/>
    <property type="match status" value="1"/>
</dbReference>
<accession>A0ABS7C6M2</accession>
<dbReference type="Proteomes" id="UP001519887">
    <property type="component" value="Unassembled WGS sequence"/>
</dbReference>
<reference evidence="1 2" key="1">
    <citation type="submission" date="2021-07" db="EMBL/GenBank/DDBJ databases">
        <title>Paenibacillus radiodurans sp. nov., isolated from the southeastern edge of Tengger Desert.</title>
        <authorList>
            <person name="Zhang G."/>
        </authorList>
    </citation>
    <scope>NUCLEOTIDE SEQUENCE [LARGE SCALE GENOMIC DNA]</scope>
    <source>
        <strain evidence="1 2">CCM 7311</strain>
    </source>
</reference>
<evidence type="ECO:0000313" key="1">
    <source>
        <dbReference type="EMBL" id="MBW7456577.1"/>
    </source>
</evidence>
<feature type="non-terminal residue" evidence="1">
    <location>
        <position position="1"/>
    </location>
</feature>
<dbReference type="Pfam" id="PF01546">
    <property type="entry name" value="Peptidase_M20"/>
    <property type="match status" value="1"/>
</dbReference>
<sequence>DEIYIDITGRGGHGGMPHETVDAVLVGSAMVQALQTIVSRNINPLEPAVVSIGSFHAGSTGNVVAERCRLTGTVRTFNEETRSRIKARLEQIVKQTAEMHGATAELDYRFGYPTVVNDSEEAERFFEVARRRMGEEAVRESTLIMAGEDFSYYLKEIPGCFMFVGAGNEECGAVYPHHHPKFDLDERSMLVSAKLMIAMAEDYASANVSKQE</sequence>
<dbReference type="InterPro" id="IPR017439">
    <property type="entry name" value="Amidohydrolase"/>
</dbReference>
<dbReference type="EMBL" id="JAHZIK010000613">
    <property type="protein sequence ID" value="MBW7456577.1"/>
    <property type="molecule type" value="Genomic_DNA"/>
</dbReference>
<organism evidence="1 2">
    <name type="scientific">Paenibacillus sepulcri</name>
    <dbReference type="NCBI Taxonomy" id="359917"/>
    <lineage>
        <taxon>Bacteria</taxon>
        <taxon>Bacillati</taxon>
        <taxon>Bacillota</taxon>
        <taxon>Bacilli</taxon>
        <taxon>Bacillales</taxon>
        <taxon>Paenibacillaceae</taxon>
        <taxon>Paenibacillus</taxon>
    </lineage>
</organism>
<dbReference type="InterPro" id="IPR002933">
    <property type="entry name" value="Peptidase_M20"/>
</dbReference>
<dbReference type="PANTHER" id="PTHR11014:SF63">
    <property type="entry name" value="METALLOPEPTIDASE, PUTATIVE (AFU_ORTHOLOGUE AFUA_6G09600)-RELATED"/>
    <property type="match status" value="1"/>
</dbReference>
<dbReference type="PANTHER" id="PTHR11014">
    <property type="entry name" value="PEPTIDASE M20 FAMILY MEMBER"/>
    <property type="match status" value="1"/>
</dbReference>
<dbReference type="InterPro" id="IPR036264">
    <property type="entry name" value="Bact_exopeptidase_dim_dom"/>
</dbReference>
<keyword evidence="2" id="KW-1185">Reference proteome</keyword>
<protein>
    <submittedName>
        <fullName evidence="1">Amidohydrolase</fullName>
    </submittedName>
</protein>
<dbReference type="SUPFAM" id="SSF53187">
    <property type="entry name" value="Zn-dependent exopeptidases"/>
    <property type="match status" value="1"/>
</dbReference>
<dbReference type="SUPFAM" id="SSF55031">
    <property type="entry name" value="Bacterial exopeptidase dimerisation domain"/>
    <property type="match status" value="1"/>
</dbReference>
<evidence type="ECO:0000313" key="2">
    <source>
        <dbReference type="Proteomes" id="UP001519887"/>
    </source>
</evidence>
<proteinExistence type="predicted"/>
<name>A0ABS7C6M2_9BACL</name>
<dbReference type="Gene3D" id="3.40.630.10">
    <property type="entry name" value="Zn peptidases"/>
    <property type="match status" value="1"/>
</dbReference>
<comment type="caution">
    <text evidence="1">The sequence shown here is derived from an EMBL/GenBank/DDBJ whole genome shotgun (WGS) entry which is preliminary data.</text>
</comment>
<gene>
    <name evidence="1" type="ORF">K0U00_21290</name>
</gene>